<dbReference type="SUPFAM" id="SSF52058">
    <property type="entry name" value="L domain-like"/>
    <property type="match status" value="1"/>
</dbReference>
<dbReference type="PROSITE" id="PS51450">
    <property type="entry name" value="LRR"/>
    <property type="match status" value="1"/>
</dbReference>
<evidence type="ECO:0000259" key="4">
    <source>
        <dbReference type="Pfam" id="PF23598"/>
    </source>
</evidence>
<dbReference type="EMBL" id="BMXF01000002">
    <property type="protein sequence ID" value="GHB69415.1"/>
    <property type="molecule type" value="Genomic_DNA"/>
</dbReference>
<dbReference type="Proteomes" id="UP000598271">
    <property type="component" value="Unassembled WGS sequence"/>
</dbReference>
<feature type="signal peptide" evidence="3">
    <location>
        <begin position="1"/>
        <end position="18"/>
    </location>
</feature>
<reference evidence="5 6" key="1">
    <citation type="journal article" date="2014" name="Int. J. Syst. Evol. Microbiol.">
        <title>Complete genome sequence of Corynebacterium casei LMG S-19264T (=DSM 44701T), isolated from a smear-ripened cheese.</title>
        <authorList>
            <consortium name="US DOE Joint Genome Institute (JGI-PGF)"/>
            <person name="Walter F."/>
            <person name="Albersmeier A."/>
            <person name="Kalinowski J."/>
            <person name="Ruckert C."/>
        </authorList>
    </citation>
    <scope>NUCLEOTIDE SEQUENCE [LARGE SCALE GENOMIC DNA]</scope>
    <source>
        <strain evidence="5 6">KCTC 12866</strain>
    </source>
</reference>
<proteinExistence type="predicted"/>
<evidence type="ECO:0000313" key="5">
    <source>
        <dbReference type="EMBL" id="GHB69415.1"/>
    </source>
</evidence>
<dbReference type="SMART" id="SM00369">
    <property type="entry name" value="LRR_TYP"/>
    <property type="match status" value="6"/>
</dbReference>
<evidence type="ECO:0000256" key="3">
    <source>
        <dbReference type="SAM" id="SignalP"/>
    </source>
</evidence>
<keyword evidence="1" id="KW-0433">Leucine-rich repeat</keyword>
<dbReference type="InterPro" id="IPR050216">
    <property type="entry name" value="LRR_domain-containing"/>
</dbReference>
<dbReference type="AlphaFoldDB" id="A0A8J3GA34"/>
<dbReference type="InterPro" id="IPR001611">
    <property type="entry name" value="Leu-rich_rpt"/>
</dbReference>
<comment type="caution">
    <text evidence="5">The sequence shown here is derived from an EMBL/GenBank/DDBJ whole genome shotgun (WGS) entry which is preliminary data.</text>
</comment>
<keyword evidence="2" id="KW-0677">Repeat</keyword>
<keyword evidence="3" id="KW-0732">Signal</keyword>
<sequence>MKNLLLLLTLLTFGTLQAQPKVMSRDDFKNSNLTTEQLSKDYPGVLDAEVSRKFTDSLIKIIKSTAGDQHVKNYALMYTAYVNETGKIDLLVYKVIGSKVPDDSIGDNLNTKLPKSLQDWELKGAGGARFTFSGMYSVGRPTTPRNVRTGDSLIATLEAARNEVDTLKIKGLHLNQLELTEAPYDLIYRFPNLEVLDLHENKLTALDIDMSRLPKLKNLDLRMNQIGHDRLKLTKNKSLKILNMHTNGLTDVPDAARSAKHLESLWLGGNKELALSNRSFRRLRSVSDLNFYGCGLTTMPRGLRKLRRLEVLDLYYNQFKELPKSVIRLRKLSHLAVANNQLTTLPERIDRLKRLQVLYAHHNHLSALPDRITRLSKLQLLDLGYNFYSVLPVEILKIKELRELDLSGNNLASFPTPLTELVHLEKLHLRGNPFLRQETEQAYLPFIKKLESHPTEVYY</sequence>
<dbReference type="InterPro" id="IPR003591">
    <property type="entry name" value="Leu-rich_rpt_typical-subtyp"/>
</dbReference>
<feature type="chain" id="PRO_5035295586" description="Disease resistance R13L4/SHOC-2-like LRR domain-containing protein" evidence="3">
    <location>
        <begin position="19"/>
        <end position="459"/>
    </location>
</feature>
<dbReference type="Pfam" id="PF23598">
    <property type="entry name" value="LRR_14"/>
    <property type="match status" value="1"/>
</dbReference>
<evidence type="ECO:0000256" key="2">
    <source>
        <dbReference type="ARBA" id="ARBA00022737"/>
    </source>
</evidence>
<dbReference type="PANTHER" id="PTHR48051">
    <property type="match status" value="1"/>
</dbReference>
<name>A0A8J3GA34_9BACT</name>
<dbReference type="RefSeq" id="WP_189564655.1">
    <property type="nucleotide sequence ID" value="NZ_BMXF01000002.1"/>
</dbReference>
<dbReference type="SMART" id="SM00364">
    <property type="entry name" value="LRR_BAC"/>
    <property type="match status" value="5"/>
</dbReference>
<dbReference type="InterPro" id="IPR055414">
    <property type="entry name" value="LRR_R13L4/SHOC2-like"/>
</dbReference>
<dbReference type="Gene3D" id="3.80.10.10">
    <property type="entry name" value="Ribonuclease Inhibitor"/>
    <property type="match status" value="2"/>
</dbReference>
<dbReference type="PANTHER" id="PTHR48051:SF1">
    <property type="entry name" value="RAS SUPPRESSOR PROTEIN 1"/>
    <property type="match status" value="1"/>
</dbReference>
<accession>A0A8J3GA34</accession>
<feature type="domain" description="Disease resistance R13L4/SHOC-2-like LRR" evidence="4">
    <location>
        <begin position="288"/>
        <end position="358"/>
    </location>
</feature>
<protein>
    <recommendedName>
        <fullName evidence="4">Disease resistance R13L4/SHOC-2-like LRR domain-containing protein</fullName>
    </recommendedName>
</protein>
<evidence type="ECO:0000256" key="1">
    <source>
        <dbReference type="ARBA" id="ARBA00022614"/>
    </source>
</evidence>
<dbReference type="GO" id="GO:0005737">
    <property type="term" value="C:cytoplasm"/>
    <property type="evidence" value="ECO:0007669"/>
    <property type="project" value="TreeGrafter"/>
</dbReference>
<gene>
    <name evidence="5" type="ORF">GCM10007390_23730</name>
</gene>
<keyword evidence="6" id="KW-1185">Reference proteome</keyword>
<dbReference type="InterPro" id="IPR032675">
    <property type="entry name" value="LRR_dom_sf"/>
</dbReference>
<organism evidence="5 6">
    <name type="scientific">Persicitalea jodogahamensis</name>
    <dbReference type="NCBI Taxonomy" id="402147"/>
    <lineage>
        <taxon>Bacteria</taxon>
        <taxon>Pseudomonadati</taxon>
        <taxon>Bacteroidota</taxon>
        <taxon>Cytophagia</taxon>
        <taxon>Cytophagales</taxon>
        <taxon>Spirosomataceae</taxon>
        <taxon>Persicitalea</taxon>
    </lineage>
</organism>
<evidence type="ECO:0000313" key="6">
    <source>
        <dbReference type="Proteomes" id="UP000598271"/>
    </source>
</evidence>
<dbReference type="Pfam" id="PF13855">
    <property type="entry name" value="LRR_8"/>
    <property type="match status" value="2"/>
</dbReference>